<keyword evidence="10 13" id="KW-0811">Translocation</keyword>
<dbReference type="InterPro" id="IPR023214">
    <property type="entry name" value="HAD_sf"/>
</dbReference>
<dbReference type="Pfam" id="PF03031">
    <property type="entry name" value="NIF"/>
    <property type="match status" value="1"/>
</dbReference>
<evidence type="ECO:0000313" key="16">
    <source>
        <dbReference type="EMBL" id="CEF61206.1"/>
    </source>
</evidence>
<keyword evidence="11 13" id="KW-0496">Mitochondrion</keyword>
<evidence type="ECO:0000256" key="9">
    <source>
        <dbReference type="ARBA" id="ARBA00022989"/>
    </source>
</evidence>
<dbReference type="CTD" id="36373574"/>
<evidence type="ECO:0000256" key="11">
    <source>
        <dbReference type="ARBA" id="ARBA00023128"/>
    </source>
</evidence>
<comment type="subcellular location">
    <subcellularLocation>
        <location evidence="2 13">Mitochondrion inner membrane</location>
        <topology evidence="2 13">Single-pass membrane protein</topology>
    </subcellularLocation>
</comment>
<dbReference type="PROSITE" id="PS50969">
    <property type="entry name" value="FCP1"/>
    <property type="match status" value="1"/>
</dbReference>
<feature type="domain" description="FCP1 homology" evidence="15">
    <location>
        <begin position="225"/>
        <end position="369"/>
    </location>
</feature>
<dbReference type="WBParaSite" id="SRAE_0000033300.1">
    <property type="protein sequence ID" value="SRAE_0000033300.1"/>
    <property type="gene ID" value="WBGene00256076"/>
</dbReference>
<dbReference type="FunFam" id="3.40.50.1000:FF:000019">
    <property type="entry name" value="Mitochondrial import inner membrane translocase subunit TIM50"/>
    <property type="match status" value="1"/>
</dbReference>
<reference evidence="17" key="1">
    <citation type="submission" date="2014-09" db="EMBL/GenBank/DDBJ databases">
        <authorList>
            <person name="Martin A.A."/>
        </authorList>
    </citation>
    <scope>NUCLEOTIDE SEQUENCE</scope>
    <source>
        <strain evidence="17">ED321</strain>
    </source>
</reference>
<feature type="compositionally biased region" description="Basic and acidic residues" evidence="14">
    <location>
        <begin position="95"/>
        <end position="117"/>
    </location>
</feature>
<evidence type="ECO:0000313" key="19">
    <source>
        <dbReference type="WormBase" id="SRAE_0000033300"/>
    </source>
</evidence>
<feature type="compositionally biased region" description="Basic and acidic residues" evidence="14">
    <location>
        <begin position="134"/>
        <end position="143"/>
    </location>
</feature>
<evidence type="ECO:0000313" key="17">
    <source>
        <dbReference type="Proteomes" id="UP000035682"/>
    </source>
</evidence>
<evidence type="ECO:0000313" key="18">
    <source>
        <dbReference type="WBParaSite" id="SRAE_0000033300.1"/>
    </source>
</evidence>
<keyword evidence="9 13" id="KW-1133">Transmembrane helix</keyword>
<keyword evidence="17" id="KW-1185">Reference proteome</keyword>
<dbReference type="SUPFAM" id="SSF56784">
    <property type="entry name" value="HAD-like"/>
    <property type="match status" value="1"/>
</dbReference>
<evidence type="ECO:0000256" key="4">
    <source>
        <dbReference type="ARBA" id="ARBA00022448"/>
    </source>
</evidence>
<evidence type="ECO:0000256" key="6">
    <source>
        <dbReference type="ARBA" id="ARBA00022792"/>
    </source>
</evidence>
<dbReference type="OrthoDB" id="287041at2759"/>
<dbReference type="GeneID" id="36373574"/>
<dbReference type="RefSeq" id="XP_024500415.1">
    <property type="nucleotide sequence ID" value="XM_024646210.1"/>
</dbReference>
<proteinExistence type="inferred from homology"/>
<keyword evidence="4 13" id="KW-0813">Transport</keyword>
<dbReference type="EMBL" id="LN609406">
    <property type="protein sequence ID" value="CEF61206.1"/>
    <property type="molecule type" value="Genomic_DNA"/>
</dbReference>
<dbReference type="GO" id="GO:0005744">
    <property type="term" value="C:TIM23 mitochondrial import inner membrane translocase complex"/>
    <property type="evidence" value="ECO:0007669"/>
    <property type="project" value="UniProtKB-UniRule"/>
</dbReference>
<dbReference type="CDD" id="cd07521">
    <property type="entry name" value="HAD_FCP1-like"/>
    <property type="match status" value="1"/>
</dbReference>
<gene>
    <name evidence="16 18 19" type="ORF">SRAE_0000033300</name>
</gene>
<keyword evidence="5 13" id="KW-0812">Transmembrane</keyword>
<dbReference type="InterPro" id="IPR036412">
    <property type="entry name" value="HAD-like_sf"/>
</dbReference>
<evidence type="ECO:0000259" key="15">
    <source>
        <dbReference type="PROSITE" id="PS50969"/>
    </source>
</evidence>
<keyword evidence="6" id="KW-0999">Mitochondrion inner membrane</keyword>
<dbReference type="InterPro" id="IPR004274">
    <property type="entry name" value="FCP1_dom"/>
</dbReference>
<feature type="compositionally biased region" description="Basic and acidic residues" evidence="14">
    <location>
        <begin position="71"/>
        <end position="87"/>
    </location>
</feature>
<evidence type="ECO:0000256" key="2">
    <source>
        <dbReference type="ARBA" id="ARBA00004434"/>
    </source>
</evidence>
<dbReference type="AlphaFoldDB" id="A0A090KUZ9"/>
<dbReference type="Proteomes" id="UP000035682">
    <property type="component" value="Unplaced"/>
</dbReference>
<comment type="function">
    <text evidence="1 13">Essential component of the TIM23 complex, a complex that mediates the translocation of transit peptide-containing proteins across the mitochondrial inner membrane.</text>
</comment>
<evidence type="ECO:0000256" key="10">
    <source>
        <dbReference type="ARBA" id="ARBA00023010"/>
    </source>
</evidence>
<protein>
    <recommendedName>
        <fullName evidence="13">Mitochondrial import inner membrane translocase subunit TIM50</fullName>
    </recommendedName>
</protein>
<dbReference type="Gene3D" id="3.40.50.1000">
    <property type="entry name" value="HAD superfamily/HAD-like"/>
    <property type="match status" value="1"/>
</dbReference>
<feature type="transmembrane region" description="Helical" evidence="13">
    <location>
        <begin position="147"/>
        <end position="169"/>
    </location>
</feature>
<evidence type="ECO:0000256" key="5">
    <source>
        <dbReference type="ARBA" id="ARBA00022692"/>
    </source>
</evidence>
<accession>A0A090KUZ9</accession>
<keyword evidence="12 13" id="KW-0472">Membrane</keyword>
<comment type="subunit">
    <text evidence="13">Component of the TIM23 complex.</text>
</comment>
<reference evidence="16" key="2">
    <citation type="submission" date="2014-09" db="EMBL/GenBank/DDBJ databases">
        <authorList>
            <person name="Aslett A.Martin."/>
        </authorList>
    </citation>
    <scope>NUCLEOTIDE SEQUENCE</scope>
    <source>
        <strain evidence="16">ED321 Heterogonic</strain>
    </source>
</reference>
<name>A0A090KUZ9_STRRB</name>
<evidence type="ECO:0000256" key="13">
    <source>
        <dbReference type="RuleBase" id="RU365079"/>
    </source>
</evidence>
<sequence>MRHHLLNILSRNSNLISNLSNISKNRFLSSSGINLNKKLVDTYKSCLDEPKVKSPYINDFVNYSTNISPHDVSKSMEEKTMNKEDLSLKSNSKKSLTDEKLEKKENLKAVEREEKKSTTSQPIDENLKDEELEEKEKREKRQRSEKYTMLSLKIFFGASLTTLVGFFIYSAMEHHDEKGNIITDQYSGQTLAPLWRILDSIKNIKKMAFEPSREKLLPDPLQYPYLQPKYTLVIEMKNILLHPEWTYTTGYRFKKRPALDYFLDVVGYPNFEVVIYTSDGSSSAPQILDQIDPHQKIMYRLYRDCTLYENGHNRKDLSRLNRDLSKVIYIDYDPESFKLHPENVLRVPKWEGDMSDTSLIDLAELLKTILESDVDDVRPTLQYYSQYDDPAKEFKRRAYYLAEKNAEKESKKDESTYAALKRYSGSLFGFRRHN</sequence>
<organism evidence="16">
    <name type="scientific">Strongyloides ratti</name>
    <name type="common">Parasitic roundworm</name>
    <dbReference type="NCBI Taxonomy" id="34506"/>
    <lineage>
        <taxon>Eukaryota</taxon>
        <taxon>Metazoa</taxon>
        <taxon>Ecdysozoa</taxon>
        <taxon>Nematoda</taxon>
        <taxon>Chromadorea</taxon>
        <taxon>Rhabditida</taxon>
        <taxon>Tylenchina</taxon>
        <taxon>Panagrolaimomorpha</taxon>
        <taxon>Strongyloidoidea</taxon>
        <taxon>Strongyloididae</taxon>
        <taxon>Strongyloides</taxon>
    </lineage>
</organism>
<keyword evidence="7 13" id="KW-0653">Protein transport</keyword>
<dbReference type="GO" id="GO:0015031">
    <property type="term" value="P:protein transport"/>
    <property type="evidence" value="ECO:0007669"/>
    <property type="project" value="UniProtKB-KW"/>
</dbReference>
<dbReference type="InterPro" id="IPR050365">
    <property type="entry name" value="TIM50"/>
</dbReference>
<evidence type="ECO:0000256" key="8">
    <source>
        <dbReference type="ARBA" id="ARBA00022946"/>
    </source>
</evidence>
<dbReference type="SMART" id="SM00577">
    <property type="entry name" value="CPDc"/>
    <property type="match status" value="1"/>
</dbReference>
<evidence type="ECO:0000256" key="14">
    <source>
        <dbReference type="SAM" id="MobiDB-lite"/>
    </source>
</evidence>
<reference evidence="18" key="3">
    <citation type="submission" date="2020-12" db="UniProtKB">
        <authorList>
            <consortium name="WormBaseParasite"/>
        </authorList>
    </citation>
    <scope>IDENTIFICATION</scope>
</reference>
<keyword evidence="8 13" id="KW-0809">Transit peptide</keyword>
<dbReference type="PANTHER" id="PTHR12210">
    <property type="entry name" value="DULLARD PROTEIN PHOSPHATASE"/>
    <property type="match status" value="1"/>
</dbReference>
<evidence type="ECO:0000256" key="3">
    <source>
        <dbReference type="ARBA" id="ARBA00006344"/>
    </source>
</evidence>
<dbReference type="WormBase" id="SRAE_0000033300">
    <property type="protein sequence ID" value="SRP11222"/>
    <property type="gene ID" value="WBGene00256076"/>
</dbReference>
<evidence type="ECO:0000256" key="1">
    <source>
        <dbReference type="ARBA" id="ARBA00002959"/>
    </source>
</evidence>
<evidence type="ECO:0000256" key="12">
    <source>
        <dbReference type="ARBA" id="ARBA00023136"/>
    </source>
</evidence>
<comment type="similarity">
    <text evidence="3 13">Belongs to the TIM50 family.</text>
</comment>
<dbReference type="OMA" id="QYYNQFE"/>
<feature type="region of interest" description="Disordered" evidence="14">
    <location>
        <begin position="68"/>
        <end position="143"/>
    </location>
</feature>
<evidence type="ECO:0000256" key="7">
    <source>
        <dbReference type="ARBA" id="ARBA00022927"/>
    </source>
</evidence>